<organism evidence="2 3">
    <name type="scientific">Xylaria flabelliformis</name>
    <dbReference type="NCBI Taxonomy" id="2512241"/>
    <lineage>
        <taxon>Eukaryota</taxon>
        <taxon>Fungi</taxon>
        <taxon>Dikarya</taxon>
        <taxon>Ascomycota</taxon>
        <taxon>Pezizomycotina</taxon>
        <taxon>Sordariomycetes</taxon>
        <taxon>Xylariomycetidae</taxon>
        <taxon>Xylariales</taxon>
        <taxon>Xylariaceae</taxon>
        <taxon>Xylaria</taxon>
    </lineage>
</organism>
<protein>
    <submittedName>
        <fullName evidence="2">Uncharacterized protein</fullName>
    </submittedName>
</protein>
<feature type="region of interest" description="Disordered" evidence="1">
    <location>
        <begin position="126"/>
        <end position="150"/>
    </location>
</feature>
<keyword evidence="3" id="KW-1185">Reference proteome</keyword>
<dbReference type="Proteomes" id="UP000319160">
    <property type="component" value="Unassembled WGS sequence"/>
</dbReference>
<gene>
    <name evidence="2" type="ORF">FHL15_002503</name>
</gene>
<name>A0A553I8T9_9PEZI</name>
<proteinExistence type="predicted"/>
<dbReference type="AlphaFoldDB" id="A0A553I8T9"/>
<sequence length="150" mass="16904">MCTGIVHVFRCQQCNAVVCTLKEAAQGYTCYQARSNRGRGICGTGIDYAHYDRVSDDDCLFCEIYLSGEISNLTAEICSEAEEPWQEDIEDGLELAPTEYCYVEEGDMSPNRMNKAEHEDAGIIEQLWKEEDVDNDDDNDDEEEGGAMLY</sequence>
<dbReference type="OrthoDB" id="4768987at2759"/>
<evidence type="ECO:0000256" key="1">
    <source>
        <dbReference type="SAM" id="MobiDB-lite"/>
    </source>
</evidence>
<evidence type="ECO:0000313" key="2">
    <source>
        <dbReference type="EMBL" id="TRX96601.1"/>
    </source>
</evidence>
<comment type="caution">
    <text evidence="2">The sequence shown here is derived from an EMBL/GenBank/DDBJ whole genome shotgun (WGS) entry which is preliminary data.</text>
</comment>
<feature type="compositionally biased region" description="Acidic residues" evidence="1">
    <location>
        <begin position="131"/>
        <end position="150"/>
    </location>
</feature>
<evidence type="ECO:0000313" key="3">
    <source>
        <dbReference type="Proteomes" id="UP000319160"/>
    </source>
</evidence>
<dbReference type="EMBL" id="VFLP01000010">
    <property type="protein sequence ID" value="TRX96601.1"/>
    <property type="molecule type" value="Genomic_DNA"/>
</dbReference>
<accession>A0A553I8T9</accession>
<reference evidence="3" key="1">
    <citation type="submission" date="2019-06" db="EMBL/GenBank/DDBJ databases">
        <title>Draft genome sequence of the griseofulvin-producing fungus Xylaria cubensis strain G536.</title>
        <authorList>
            <person name="Mead M.E."/>
            <person name="Raja H.A."/>
            <person name="Steenwyk J.L."/>
            <person name="Knowles S.L."/>
            <person name="Oberlies N.H."/>
            <person name="Rokas A."/>
        </authorList>
    </citation>
    <scope>NUCLEOTIDE SEQUENCE [LARGE SCALE GENOMIC DNA]</scope>
    <source>
        <strain evidence="3">G536</strain>
    </source>
</reference>